<dbReference type="CDD" id="cd00431">
    <property type="entry name" value="cysteine_hydrolases"/>
    <property type="match status" value="1"/>
</dbReference>
<keyword evidence="5" id="KW-1185">Reference proteome</keyword>
<dbReference type="PANTHER" id="PTHR43540:SF9">
    <property type="entry name" value="FAMILY HYDROLASE, PUTATIVE (AFU_ORTHOLOGUE AFUA_2G08700)-RELATED"/>
    <property type="match status" value="1"/>
</dbReference>
<dbReference type="Proteomes" id="UP001367030">
    <property type="component" value="Unassembled WGS sequence"/>
</dbReference>
<dbReference type="SUPFAM" id="SSF52499">
    <property type="entry name" value="Isochorismatase-like hydrolases"/>
    <property type="match status" value="1"/>
</dbReference>
<sequence length="302" mass="32778">MTRQSAALRTTPDTLIATAPAAKASTKRRSKVAAGTSAPKAKAPATFGPSPHNAWSLTGDTVSLVRKPKRPKPVRIPALPQSVELDLARTALIVIDMQNDFCHPEGWFAQKGIDIRPCRKPIPVLTQLLPAWRKAGGAVVWCNWGIRADARNLSPTIQFKGKRTADGVGYAEHSPIDHGPSLVQGSWGAQVIDELAVVPGDITIHKHRLSGFWDNEFDTVLRQQGITTLMFAGINTDRCVFSTLQDAAFLGYDCVLLKDACNTPSPPYVTRGIHFLVQQLHGFVATAESLMSAIDTPKAMTR</sequence>
<dbReference type="EMBL" id="JBBKZS010000017">
    <property type="protein sequence ID" value="MEJ8858469.1"/>
    <property type="molecule type" value="Genomic_DNA"/>
</dbReference>
<keyword evidence="1 4" id="KW-0378">Hydrolase</keyword>
<evidence type="ECO:0000313" key="5">
    <source>
        <dbReference type="Proteomes" id="UP001367030"/>
    </source>
</evidence>
<dbReference type="PANTHER" id="PTHR43540">
    <property type="entry name" value="PEROXYUREIDOACRYLATE/UREIDOACRYLATE AMIDOHYDROLASE-RELATED"/>
    <property type="match status" value="1"/>
</dbReference>
<evidence type="ECO:0000256" key="2">
    <source>
        <dbReference type="SAM" id="MobiDB-lite"/>
    </source>
</evidence>
<feature type="domain" description="Isochorismatase-like" evidence="3">
    <location>
        <begin position="90"/>
        <end position="287"/>
    </location>
</feature>
<evidence type="ECO:0000313" key="4">
    <source>
        <dbReference type="EMBL" id="MEJ8858469.1"/>
    </source>
</evidence>
<dbReference type="InterPro" id="IPR050272">
    <property type="entry name" value="Isochorismatase-like_hydrls"/>
</dbReference>
<proteinExistence type="predicted"/>
<dbReference type="Pfam" id="PF00857">
    <property type="entry name" value="Isochorismatase"/>
    <property type="match status" value="1"/>
</dbReference>
<organism evidence="4 5">
    <name type="scientific">Variovorax robiniae</name>
    <dbReference type="NCBI Taxonomy" id="1836199"/>
    <lineage>
        <taxon>Bacteria</taxon>
        <taxon>Pseudomonadati</taxon>
        <taxon>Pseudomonadota</taxon>
        <taxon>Betaproteobacteria</taxon>
        <taxon>Burkholderiales</taxon>
        <taxon>Comamonadaceae</taxon>
        <taxon>Variovorax</taxon>
    </lineage>
</organism>
<dbReference type="GO" id="GO:0016787">
    <property type="term" value="F:hydrolase activity"/>
    <property type="evidence" value="ECO:0007669"/>
    <property type="project" value="UniProtKB-KW"/>
</dbReference>
<feature type="compositionally biased region" description="Polar residues" evidence="2">
    <location>
        <begin position="1"/>
        <end position="13"/>
    </location>
</feature>
<accession>A0ABU8XHJ8</accession>
<comment type="caution">
    <text evidence="4">The sequence shown here is derived from an EMBL/GenBank/DDBJ whole genome shotgun (WGS) entry which is preliminary data.</text>
</comment>
<name>A0ABU8XHJ8_9BURK</name>
<evidence type="ECO:0000256" key="1">
    <source>
        <dbReference type="ARBA" id="ARBA00022801"/>
    </source>
</evidence>
<dbReference type="InterPro" id="IPR036380">
    <property type="entry name" value="Isochorismatase-like_sf"/>
</dbReference>
<feature type="region of interest" description="Disordered" evidence="2">
    <location>
        <begin position="1"/>
        <end position="52"/>
    </location>
</feature>
<reference evidence="4 5" key="1">
    <citation type="submission" date="2024-03" db="EMBL/GenBank/DDBJ databases">
        <title>Novel species of the genus Variovorax.</title>
        <authorList>
            <person name="Liu Q."/>
            <person name="Xin Y.-H."/>
        </authorList>
    </citation>
    <scope>NUCLEOTIDE SEQUENCE [LARGE SCALE GENOMIC DNA]</scope>
    <source>
        <strain evidence="4 5">KACC 18901</strain>
    </source>
</reference>
<evidence type="ECO:0000259" key="3">
    <source>
        <dbReference type="Pfam" id="PF00857"/>
    </source>
</evidence>
<gene>
    <name evidence="4" type="ORF">WKW79_28130</name>
</gene>
<dbReference type="RefSeq" id="WP_340338528.1">
    <property type="nucleotide sequence ID" value="NZ_JBBKZS010000017.1"/>
</dbReference>
<protein>
    <submittedName>
        <fullName evidence="4">Cysteine hydrolase</fullName>
    </submittedName>
</protein>
<dbReference type="Gene3D" id="3.40.50.850">
    <property type="entry name" value="Isochorismatase-like"/>
    <property type="match status" value="1"/>
</dbReference>
<dbReference type="InterPro" id="IPR000868">
    <property type="entry name" value="Isochorismatase-like_dom"/>
</dbReference>